<feature type="compositionally biased region" description="Basic and acidic residues" evidence="4">
    <location>
        <begin position="427"/>
        <end position="439"/>
    </location>
</feature>
<dbReference type="GO" id="GO:0003677">
    <property type="term" value="F:DNA binding"/>
    <property type="evidence" value="ECO:0007669"/>
    <property type="project" value="UniProtKB-KW"/>
</dbReference>
<dbReference type="GO" id="GO:0090575">
    <property type="term" value="C:RNA polymerase II transcription regulator complex"/>
    <property type="evidence" value="ECO:0007669"/>
    <property type="project" value="TreeGrafter"/>
</dbReference>
<proteinExistence type="predicted"/>
<dbReference type="GO" id="GO:0045944">
    <property type="term" value="P:positive regulation of transcription by RNA polymerase II"/>
    <property type="evidence" value="ECO:0007669"/>
    <property type="project" value="TreeGrafter"/>
</dbReference>
<dbReference type="SUPFAM" id="SSF47459">
    <property type="entry name" value="HLH, helix-loop-helix DNA-binding domain"/>
    <property type="match status" value="1"/>
</dbReference>
<organism evidence="6 7">
    <name type="scientific">Mortierella polycephala</name>
    <dbReference type="NCBI Taxonomy" id="41804"/>
    <lineage>
        <taxon>Eukaryota</taxon>
        <taxon>Fungi</taxon>
        <taxon>Fungi incertae sedis</taxon>
        <taxon>Mucoromycota</taxon>
        <taxon>Mortierellomycotina</taxon>
        <taxon>Mortierellomycetes</taxon>
        <taxon>Mortierellales</taxon>
        <taxon>Mortierellaceae</taxon>
        <taxon>Mortierella</taxon>
    </lineage>
</organism>
<dbReference type="InterPro" id="IPR036638">
    <property type="entry name" value="HLH_DNA-bd_sf"/>
</dbReference>
<keyword evidence="7" id="KW-1185">Reference proteome</keyword>
<feature type="compositionally biased region" description="Basic and acidic residues" evidence="4">
    <location>
        <begin position="194"/>
        <end position="221"/>
    </location>
</feature>
<feature type="compositionally biased region" description="Polar residues" evidence="4">
    <location>
        <begin position="417"/>
        <end position="426"/>
    </location>
</feature>
<keyword evidence="2" id="KW-0539">Nucleus</keyword>
<feature type="region of interest" description="Disordered" evidence="4">
    <location>
        <begin position="27"/>
        <end position="387"/>
    </location>
</feature>
<evidence type="ECO:0000259" key="5">
    <source>
        <dbReference type="PROSITE" id="PS50888"/>
    </source>
</evidence>
<sequence length="688" mass="75875">MATSPELPLHESMEPLPSLTYLSEAAAALPSTKDRDRDSRHHYGPSSAARLSSYANNVKASESEHASQFTLQSSVHPRFQTASSSSSSITTSAPREPTQGSMLSSPEYEHEKSQESSSAHPHSSNGNTVGDSAMAESYSFPCSNKSSPICDSDMNATSATSVHEDADRFDGPRRESMSMDHAATLTPTPSPHGRKSDEYQQQRYSNGHDSHPPSYSQDHHTHSLATPDHHYHKHHHAQDQNGHQHIQQQQQQSSQNTPSPPLPSPADGYHGRSLPPIEPSHPLHSYMSNSRRGSVVTDPEYHASNTGNELHKRPSISAMDNHNYYSGSAPGGPESRHYPSVSPSSAASEPHYPPYPPHPSTSPLQLRQSEHILGRRESLPSIHSSAGPLGQLLAQEPQRRHSIANGDHMGPLKRKTSTPLSQMHSSSELEHPAKRRDSIPDALAHHPYPPRSSFSAPSSPPRRGSIAAHAAVPTLNLQPAAEIKNSAMSPHNGQPGMDHGRPHFPLHQPRRPSLLSEASLSRRSSVADVHHYASHYQQHPQPDYDHNMNMDMERMHLSNHGSEPHSGQQQHSHAGPPSSTPGPTTHLHPGYPSGYSGENGGAKGDTPYSRSPELRVSHKLAERKRRKEMKELFDELRDSLPVDRSLKTSKWEILSKAVDYISNMKTNQEELNKEIDMLRQEVTRLKKN</sequence>
<evidence type="ECO:0000313" key="6">
    <source>
        <dbReference type="EMBL" id="KAG0248271.1"/>
    </source>
</evidence>
<accession>A0A9P6PLH7</accession>
<dbReference type="Pfam" id="PF00010">
    <property type="entry name" value="HLH"/>
    <property type="match status" value="1"/>
</dbReference>
<feature type="coiled-coil region" evidence="3">
    <location>
        <begin position="661"/>
        <end position="688"/>
    </location>
</feature>
<feature type="region of interest" description="Disordered" evidence="4">
    <location>
        <begin position="486"/>
        <end position="510"/>
    </location>
</feature>
<feature type="compositionally biased region" description="Pro residues" evidence="4">
    <location>
        <begin position="351"/>
        <end position="360"/>
    </location>
</feature>
<feature type="compositionally biased region" description="Low complexity" evidence="4">
    <location>
        <begin position="115"/>
        <end position="124"/>
    </location>
</feature>
<feature type="compositionally biased region" description="Basic and acidic residues" evidence="4">
    <location>
        <begin position="32"/>
        <end position="41"/>
    </location>
</feature>
<name>A0A9P6PLH7_9FUNG</name>
<dbReference type="PROSITE" id="PS50888">
    <property type="entry name" value="BHLH"/>
    <property type="match status" value="1"/>
</dbReference>
<dbReference type="GO" id="GO:0003700">
    <property type="term" value="F:DNA-binding transcription factor activity"/>
    <property type="evidence" value="ECO:0007669"/>
    <property type="project" value="TreeGrafter"/>
</dbReference>
<feature type="compositionally biased region" description="Low complexity" evidence="4">
    <location>
        <begin position="339"/>
        <end position="350"/>
    </location>
</feature>
<feature type="compositionally biased region" description="Polar residues" evidence="4">
    <location>
        <begin position="140"/>
        <end position="161"/>
    </location>
</feature>
<feature type="domain" description="BHLH" evidence="5">
    <location>
        <begin position="613"/>
        <end position="664"/>
    </location>
</feature>
<dbReference type="InterPro" id="IPR011598">
    <property type="entry name" value="bHLH_dom"/>
</dbReference>
<keyword evidence="3" id="KW-0175">Coiled coil</keyword>
<protein>
    <recommendedName>
        <fullName evidence="5">BHLH domain-containing protein</fullName>
    </recommendedName>
</protein>
<feature type="region of interest" description="Disordered" evidence="4">
    <location>
        <begin position="402"/>
        <end position="466"/>
    </location>
</feature>
<reference evidence="6" key="1">
    <citation type="journal article" date="2020" name="Fungal Divers.">
        <title>Resolving the Mortierellaceae phylogeny through synthesis of multi-gene phylogenetics and phylogenomics.</title>
        <authorList>
            <person name="Vandepol N."/>
            <person name="Liber J."/>
            <person name="Desiro A."/>
            <person name="Na H."/>
            <person name="Kennedy M."/>
            <person name="Barry K."/>
            <person name="Grigoriev I.V."/>
            <person name="Miller A.N."/>
            <person name="O'Donnell K."/>
            <person name="Stajich J.E."/>
            <person name="Bonito G."/>
        </authorList>
    </citation>
    <scope>NUCLEOTIDE SEQUENCE</scope>
    <source>
        <strain evidence="6">KOD948</strain>
    </source>
</reference>
<dbReference type="PANTHER" id="PTHR10328:SF15">
    <property type="entry name" value="BHLH TRANSCRIPTION FACTOR"/>
    <property type="match status" value="1"/>
</dbReference>
<dbReference type="PANTHER" id="PTHR10328">
    <property type="entry name" value="PROTEIN MAX MYC-ASSOCIATED FACTOR X"/>
    <property type="match status" value="1"/>
</dbReference>
<dbReference type="AlphaFoldDB" id="A0A9P6PLH7"/>
<evidence type="ECO:0000256" key="3">
    <source>
        <dbReference type="SAM" id="Coils"/>
    </source>
</evidence>
<feature type="compositionally biased region" description="Polar residues" evidence="4">
    <location>
        <begin position="559"/>
        <end position="571"/>
    </location>
</feature>
<feature type="compositionally biased region" description="Low complexity" evidence="4">
    <location>
        <begin position="247"/>
        <end position="257"/>
    </location>
</feature>
<dbReference type="OrthoDB" id="8964853at2759"/>
<evidence type="ECO:0000313" key="7">
    <source>
        <dbReference type="Proteomes" id="UP000726737"/>
    </source>
</evidence>
<keyword evidence="1" id="KW-0238">DNA-binding</keyword>
<dbReference type="SMART" id="SM00353">
    <property type="entry name" value="HLH"/>
    <property type="match status" value="1"/>
</dbReference>
<dbReference type="Proteomes" id="UP000726737">
    <property type="component" value="Unassembled WGS sequence"/>
</dbReference>
<feature type="region of interest" description="Disordered" evidence="4">
    <location>
        <begin position="557"/>
        <end position="622"/>
    </location>
</feature>
<evidence type="ECO:0000256" key="4">
    <source>
        <dbReference type="SAM" id="MobiDB-lite"/>
    </source>
</evidence>
<dbReference type="EMBL" id="JAAAJA010001044">
    <property type="protein sequence ID" value="KAG0248271.1"/>
    <property type="molecule type" value="Genomic_DNA"/>
</dbReference>
<feature type="compositionally biased region" description="Polar residues" evidence="4">
    <location>
        <begin position="49"/>
        <end position="75"/>
    </location>
</feature>
<feature type="compositionally biased region" description="Basic and acidic residues" evidence="4">
    <location>
        <begin position="368"/>
        <end position="378"/>
    </location>
</feature>
<feature type="compositionally biased region" description="Low complexity" evidence="4">
    <location>
        <begin position="451"/>
        <end position="465"/>
    </location>
</feature>
<gene>
    <name evidence="6" type="ORF">BG011_000258</name>
</gene>
<feature type="compositionally biased region" description="Low complexity" evidence="4">
    <location>
        <begin position="572"/>
        <end position="592"/>
    </location>
</feature>
<feature type="compositionally biased region" description="Low complexity" evidence="4">
    <location>
        <begin position="81"/>
        <end position="93"/>
    </location>
</feature>
<evidence type="ECO:0000256" key="1">
    <source>
        <dbReference type="ARBA" id="ARBA00023125"/>
    </source>
</evidence>
<evidence type="ECO:0000256" key="2">
    <source>
        <dbReference type="ARBA" id="ARBA00023242"/>
    </source>
</evidence>
<dbReference type="GO" id="GO:0046983">
    <property type="term" value="F:protein dimerization activity"/>
    <property type="evidence" value="ECO:0007669"/>
    <property type="project" value="InterPro"/>
</dbReference>
<comment type="caution">
    <text evidence="6">The sequence shown here is derived from an EMBL/GenBank/DDBJ whole genome shotgun (WGS) entry which is preliminary data.</text>
</comment>
<feature type="compositionally biased region" description="Basic and acidic residues" evidence="4">
    <location>
        <begin position="162"/>
        <end position="178"/>
    </location>
</feature>
<dbReference type="Gene3D" id="4.10.280.10">
    <property type="entry name" value="Helix-loop-helix DNA-binding domain"/>
    <property type="match status" value="1"/>
</dbReference>